<feature type="transmembrane region" description="Helical" evidence="1">
    <location>
        <begin position="42"/>
        <end position="60"/>
    </location>
</feature>
<evidence type="ECO:0000313" key="3">
    <source>
        <dbReference type="Proteomes" id="UP000004080"/>
    </source>
</evidence>
<organism evidence="2 3">
    <name type="scientific">Fictibacillus macauensis ZFHKF-1</name>
    <dbReference type="NCBI Taxonomy" id="1196324"/>
    <lineage>
        <taxon>Bacteria</taxon>
        <taxon>Bacillati</taxon>
        <taxon>Bacillota</taxon>
        <taxon>Bacilli</taxon>
        <taxon>Bacillales</taxon>
        <taxon>Fictibacillaceae</taxon>
        <taxon>Fictibacillus</taxon>
    </lineage>
</organism>
<comment type="caution">
    <text evidence="2">The sequence shown here is derived from an EMBL/GenBank/DDBJ whole genome shotgun (WGS) entry which is preliminary data.</text>
</comment>
<sequence>MNKASSLHYFSYRSAFVFFFFLFLMNVCGHPLLVGMGLSENLSLFVVNSLAVSIGMTGVLRLLEGRLRERKALVGVFALLLVVSGITCFAILFM</sequence>
<dbReference type="AlphaFoldDB" id="I8J3M0"/>
<name>I8J3M0_9BACL</name>
<dbReference type="PATRIC" id="fig|1196324.3.peg.1095"/>
<keyword evidence="1" id="KW-0812">Transmembrane</keyword>
<evidence type="ECO:0000313" key="2">
    <source>
        <dbReference type="EMBL" id="EIT86371.1"/>
    </source>
</evidence>
<dbReference type="Proteomes" id="UP000004080">
    <property type="component" value="Unassembled WGS sequence"/>
</dbReference>
<keyword evidence="1" id="KW-0472">Membrane</keyword>
<protein>
    <submittedName>
        <fullName evidence="2">Uncharacterized protein</fullName>
    </submittedName>
</protein>
<feature type="transmembrane region" description="Helical" evidence="1">
    <location>
        <begin position="12"/>
        <end position="36"/>
    </location>
</feature>
<keyword evidence="1" id="KW-1133">Transmembrane helix</keyword>
<feature type="transmembrane region" description="Helical" evidence="1">
    <location>
        <begin position="72"/>
        <end position="93"/>
    </location>
</feature>
<accession>I8J3M0</accession>
<evidence type="ECO:0000256" key="1">
    <source>
        <dbReference type="SAM" id="Phobius"/>
    </source>
</evidence>
<reference evidence="2 3" key="1">
    <citation type="journal article" date="2012" name="J. Bacteriol.">
        <title>Genome of Bacillus macauensis ZFHKF-1, a Long-Chain-Forming Bacterium.</title>
        <authorList>
            <person name="Cai L."/>
            <person name="Zhang T."/>
        </authorList>
    </citation>
    <scope>NUCLEOTIDE SEQUENCE [LARGE SCALE GENOMIC DNA]</scope>
    <source>
        <strain evidence="2 3">ZFHKF-1</strain>
    </source>
</reference>
<gene>
    <name evidence="2" type="ORF">A374_05386</name>
</gene>
<dbReference type="RefSeq" id="WP_007201176.1">
    <property type="nucleotide sequence ID" value="NZ_AKKV01000021.1"/>
</dbReference>
<proteinExistence type="predicted"/>
<keyword evidence="3" id="KW-1185">Reference proteome</keyword>
<dbReference type="EMBL" id="AKKV01000021">
    <property type="protein sequence ID" value="EIT86371.1"/>
    <property type="molecule type" value="Genomic_DNA"/>
</dbReference>
<dbReference type="STRING" id="1196324.A374_05386"/>